<feature type="region of interest" description="Disordered" evidence="1">
    <location>
        <begin position="1"/>
        <end position="63"/>
    </location>
</feature>
<keyword evidence="3" id="KW-1185">Reference proteome</keyword>
<dbReference type="STRING" id="113226.A0A139IEE6"/>
<evidence type="ECO:0000256" key="1">
    <source>
        <dbReference type="SAM" id="MobiDB-lite"/>
    </source>
</evidence>
<dbReference type="Proteomes" id="UP000073492">
    <property type="component" value="Unassembled WGS sequence"/>
</dbReference>
<dbReference type="EMBL" id="LFZO01000130">
    <property type="protein sequence ID" value="KXT13070.1"/>
    <property type="molecule type" value="Genomic_DNA"/>
</dbReference>
<gene>
    <name evidence="2" type="ORF">AC579_4913</name>
</gene>
<organism evidence="2 3">
    <name type="scientific">Pseudocercospora musae</name>
    <dbReference type="NCBI Taxonomy" id="113226"/>
    <lineage>
        <taxon>Eukaryota</taxon>
        <taxon>Fungi</taxon>
        <taxon>Dikarya</taxon>
        <taxon>Ascomycota</taxon>
        <taxon>Pezizomycotina</taxon>
        <taxon>Dothideomycetes</taxon>
        <taxon>Dothideomycetidae</taxon>
        <taxon>Mycosphaerellales</taxon>
        <taxon>Mycosphaerellaceae</taxon>
        <taxon>Pseudocercospora</taxon>
    </lineage>
</organism>
<feature type="compositionally biased region" description="Acidic residues" evidence="1">
    <location>
        <begin position="13"/>
        <end position="24"/>
    </location>
</feature>
<sequence>MLLPLSARGDTGEGFDEQPSDDTPGDSGAKRLKLSDDNNSANNSLNTRGPYPTPEYRGDHNAGDCIGRSAARADLEVATSSLSTDLIFDKRRPRLAAYHPFTEIVETEVPTACAGFLGLYELRKKEGYANDALETVYNKIPETCTPKQKYSKTNPVVFIGVMGAGKSQLVSALLGIPDIAVTSDSERGTNIVHEFAGLMDNQETLFVVEAVYYPSDRIEKRVMKICQSVFDFFDLDKRQETDPDSVEDGDLDELNDRFLDAINVLHIILCDHEDDDFATKDAF</sequence>
<name>A0A139IEE6_9PEZI</name>
<protein>
    <submittedName>
        <fullName evidence="2">Uncharacterized protein</fullName>
    </submittedName>
</protein>
<dbReference type="OrthoDB" id="3638150at2759"/>
<feature type="compositionally biased region" description="Low complexity" evidence="1">
    <location>
        <begin position="37"/>
        <end position="46"/>
    </location>
</feature>
<accession>A0A139IEE6</accession>
<reference evidence="2 3" key="1">
    <citation type="submission" date="2015-07" db="EMBL/GenBank/DDBJ databases">
        <title>Comparative genomics of the Sigatoka disease complex on banana suggests a link between parallel evolutionary changes in Pseudocercospora fijiensis and Pseudocercospora eumusae and increased virulence on the banana host.</title>
        <authorList>
            <person name="Chang T.-C."/>
            <person name="Salvucci A."/>
            <person name="Crous P.W."/>
            <person name="Stergiopoulos I."/>
        </authorList>
    </citation>
    <scope>NUCLEOTIDE SEQUENCE [LARGE SCALE GENOMIC DNA]</scope>
    <source>
        <strain evidence="2 3">CBS 116634</strain>
    </source>
</reference>
<proteinExistence type="predicted"/>
<evidence type="ECO:0000313" key="3">
    <source>
        <dbReference type="Proteomes" id="UP000073492"/>
    </source>
</evidence>
<evidence type="ECO:0000313" key="2">
    <source>
        <dbReference type="EMBL" id="KXT13070.1"/>
    </source>
</evidence>
<comment type="caution">
    <text evidence="2">The sequence shown here is derived from an EMBL/GenBank/DDBJ whole genome shotgun (WGS) entry which is preliminary data.</text>
</comment>
<dbReference type="AlphaFoldDB" id="A0A139IEE6"/>